<evidence type="ECO:0000256" key="2">
    <source>
        <dbReference type="ARBA" id="ARBA00022692"/>
    </source>
</evidence>
<feature type="transmembrane region" description="Helical" evidence="5">
    <location>
        <begin position="117"/>
        <end position="135"/>
    </location>
</feature>
<evidence type="ECO:0000256" key="3">
    <source>
        <dbReference type="ARBA" id="ARBA00022989"/>
    </source>
</evidence>
<evidence type="ECO:0000313" key="8">
    <source>
        <dbReference type="Proteomes" id="UP000218542"/>
    </source>
</evidence>
<keyword evidence="2 5" id="KW-0812">Transmembrane</keyword>
<dbReference type="InterPro" id="IPR052706">
    <property type="entry name" value="Membrane-Transporter-like"/>
</dbReference>
<dbReference type="PROSITE" id="PS50801">
    <property type="entry name" value="STAS"/>
    <property type="match status" value="1"/>
</dbReference>
<comment type="subcellular location">
    <subcellularLocation>
        <location evidence="1">Membrane</location>
        <topology evidence="1">Multi-pass membrane protein</topology>
    </subcellularLocation>
</comment>
<evidence type="ECO:0000313" key="7">
    <source>
        <dbReference type="EMBL" id="GAX60838.1"/>
    </source>
</evidence>
<dbReference type="CDD" id="cd07042">
    <property type="entry name" value="STAS_SulP_like_sulfate_transporter"/>
    <property type="match status" value="1"/>
</dbReference>
<feature type="transmembrane region" description="Helical" evidence="5">
    <location>
        <begin position="42"/>
        <end position="59"/>
    </location>
</feature>
<dbReference type="InterPro" id="IPR036513">
    <property type="entry name" value="STAS_dom_sf"/>
</dbReference>
<dbReference type="PANTHER" id="PTHR43310:SF1">
    <property type="entry name" value="SULFATE TRANSPORTER YBAR-RELATED"/>
    <property type="match status" value="1"/>
</dbReference>
<evidence type="ECO:0000256" key="1">
    <source>
        <dbReference type="ARBA" id="ARBA00004141"/>
    </source>
</evidence>
<feature type="transmembrane region" description="Helical" evidence="5">
    <location>
        <begin position="231"/>
        <end position="253"/>
    </location>
</feature>
<dbReference type="Pfam" id="PF00916">
    <property type="entry name" value="Sulfate_transp"/>
    <property type="match status" value="1"/>
</dbReference>
<protein>
    <submittedName>
        <fullName evidence="7">Sulfate transporter</fullName>
    </submittedName>
</protein>
<dbReference type="OrthoDB" id="9771198at2"/>
<accession>A0A286TY67</accession>
<feature type="transmembrane region" description="Helical" evidence="5">
    <location>
        <begin position="179"/>
        <end position="198"/>
    </location>
</feature>
<dbReference type="AlphaFoldDB" id="A0A286TY67"/>
<feature type="transmembrane region" description="Helical" evidence="5">
    <location>
        <begin position="360"/>
        <end position="392"/>
    </location>
</feature>
<feature type="domain" description="STAS" evidence="6">
    <location>
        <begin position="411"/>
        <end position="517"/>
    </location>
</feature>
<dbReference type="RefSeq" id="WP_096894233.1">
    <property type="nucleotide sequence ID" value="NZ_BAOS01000014.1"/>
</dbReference>
<dbReference type="Pfam" id="PF01740">
    <property type="entry name" value="STAS"/>
    <property type="match status" value="1"/>
</dbReference>
<proteinExistence type="predicted"/>
<feature type="transmembrane region" description="Helical" evidence="5">
    <location>
        <begin position="302"/>
        <end position="320"/>
    </location>
</feature>
<keyword evidence="3 5" id="KW-1133">Transmembrane helix</keyword>
<dbReference type="SUPFAM" id="SSF52091">
    <property type="entry name" value="SpoIIaa-like"/>
    <property type="match status" value="1"/>
</dbReference>
<comment type="caution">
    <text evidence="7">The sequence shown here is derived from an EMBL/GenBank/DDBJ whole genome shotgun (WGS) entry which is preliminary data.</text>
</comment>
<evidence type="ECO:0000256" key="5">
    <source>
        <dbReference type="SAM" id="Phobius"/>
    </source>
</evidence>
<keyword evidence="4 5" id="KW-0472">Membrane</keyword>
<sequence length="519" mass="56044">MFNVYIQRQVNIKDDLLSGLTVALALVPEAVAFSFVAGVDPLVGLYAAFIVGLITAVGGGRPGMISGATGALAVVMIELVAKNGVEYLFAAVVLMGIIQITAGILRLGKYISLVPHPVMLGFVNGLAIVIFLSQLRHFKLSGEGNVLAWMQGETLYLMIGLVVATMVIIHFLPRLTRAVPAPLIAILVISAVVIGFNVDTLQVKDMASVAGGLPQFHIPMIPLNWHTLSVIWPYSLILAAIGLLESLMTLSLVDEITETRGQSNRECFGQGIANVVAGFFGTMGGCAMIGQSMINVNSGGRGRLSGISAAIFLLLCILFGSKYIEMIPLAALVGVMFMVVLSTFEWSCIRIVHKMPRADAFVLVLVSGVTVFTDLAIAVAAGVIVSALVFAWKSGKTIQLNLLVETPRLCVYGLSGPLFFGSVRKFLESFDPHKDPDNVVIDFRHSKVCDQSGLEAIKSLSDRYFNIGKRLHLKHLSDECRSFLKSMEVFVGVNVIKKPQFRMVQSHERLSLALPETEP</sequence>
<dbReference type="PANTHER" id="PTHR43310">
    <property type="entry name" value="SULFATE TRANSPORTER YBAR-RELATED"/>
    <property type="match status" value="1"/>
</dbReference>
<dbReference type="InterPro" id="IPR011547">
    <property type="entry name" value="SLC26A/SulP_dom"/>
</dbReference>
<organism evidence="7 8">
    <name type="scientific">Candidatus Scalindua japonica</name>
    <dbReference type="NCBI Taxonomy" id="1284222"/>
    <lineage>
        <taxon>Bacteria</taxon>
        <taxon>Pseudomonadati</taxon>
        <taxon>Planctomycetota</taxon>
        <taxon>Candidatus Brocadiia</taxon>
        <taxon>Candidatus Brocadiales</taxon>
        <taxon>Candidatus Scalinduaceae</taxon>
        <taxon>Candidatus Scalindua</taxon>
    </lineage>
</organism>
<dbReference type="EMBL" id="BAOS01000014">
    <property type="protein sequence ID" value="GAX60838.1"/>
    <property type="molecule type" value="Genomic_DNA"/>
</dbReference>
<dbReference type="GO" id="GO:0016020">
    <property type="term" value="C:membrane"/>
    <property type="evidence" value="ECO:0007669"/>
    <property type="project" value="UniProtKB-SubCell"/>
</dbReference>
<feature type="transmembrane region" description="Helical" evidence="5">
    <location>
        <begin position="87"/>
        <end position="105"/>
    </location>
</feature>
<dbReference type="Proteomes" id="UP000218542">
    <property type="component" value="Unassembled WGS sequence"/>
</dbReference>
<dbReference type="Gene3D" id="3.30.750.24">
    <property type="entry name" value="STAS domain"/>
    <property type="match status" value="1"/>
</dbReference>
<keyword evidence="8" id="KW-1185">Reference proteome</keyword>
<evidence type="ECO:0000259" key="6">
    <source>
        <dbReference type="PROSITE" id="PS50801"/>
    </source>
</evidence>
<evidence type="ECO:0000256" key="4">
    <source>
        <dbReference type="ARBA" id="ARBA00023136"/>
    </source>
</evidence>
<reference evidence="8" key="1">
    <citation type="journal article" date="2017" name="Environ. Microbiol. Rep.">
        <title>Genetic Diversity of Marine Anaerobic Ammonium-Oxidizing Bacteria as Revealed by Genomic and Proteomic Analyses of 'Candidatus Scalindua japonica'.</title>
        <authorList>
            <person name="Oshiki M."/>
            <person name="Mizuto K."/>
            <person name="Kimura Z."/>
            <person name="Kindaichi T."/>
            <person name="Satoh H."/>
            <person name="Okabe S."/>
        </authorList>
    </citation>
    <scope>NUCLEOTIDE SEQUENCE [LARGE SCALE GENOMIC DNA]</scope>
    <source>
        <strain evidence="8">husup-a2</strain>
    </source>
</reference>
<name>A0A286TY67_9BACT</name>
<feature type="transmembrane region" description="Helical" evidence="5">
    <location>
        <begin position="326"/>
        <end position="348"/>
    </location>
</feature>
<gene>
    <name evidence="7" type="ORF">SCALIN_C14_0104</name>
</gene>
<dbReference type="InterPro" id="IPR002645">
    <property type="entry name" value="STAS_dom"/>
</dbReference>
<feature type="transmembrane region" description="Helical" evidence="5">
    <location>
        <begin position="155"/>
        <end position="172"/>
    </location>
</feature>